<dbReference type="EMBL" id="LAVV01006783">
    <property type="protein sequence ID" value="KNZ58326.1"/>
    <property type="molecule type" value="Genomic_DNA"/>
</dbReference>
<dbReference type="Pfam" id="PF25278">
    <property type="entry name" value="DUF7872"/>
    <property type="match status" value="2"/>
</dbReference>
<accession>A0A0L6VC18</accession>
<evidence type="ECO:0000313" key="3">
    <source>
        <dbReference type="EMBL" id="KNZ58326.1"/>
    </source>
</evidence>
<keyword evidence="1" id="KW-0472">Membrane</keyword>
<name>A0A0L6VC18_9BASI</name>
<proteinExistence type="predicted"/>
<protein>
    <recommendedName>
        <fullName evidence="2">DUF7872 domain-containing protein</fullName>
    </recommendedName>
</protein>
<dbReference type="InterPro" id="IPR057194">
    <property type="entry name" value="DUF7872"/>
</dbReference>
<evidence type="ECO:0000313" key="4">
    <source>
        <dbReference type="Proteomes" id="UP000037035"/>
    </source>
</evidence>
<dbReference type="PANTHER" id="PTHR33339">
    <property type="entry name" value="LYSM DOMAIN-CONTAINING PROTEIN"/>
    <property type="match status" value="1"/>
</dbReference>
<comment type="caution">
    <text evidence="3">The sequence shown here is derived from an EMBL/GenBank/DDBJ whole genome shotgun (WGS) entry which is preliminary data.</text>
</comment>
<gene>
    <name evidence="3" type="ORF">VP01_1951g2</name>
</gene>
<organism evidence="3 4">
    <name type="scientific">Puccinia sorghi</name>
    <dbReference type="NCBI Taxonomy" id="27349"/>
    <lineage>
        <taxon>Eukaryota</taxon>
        <taxon>Fungi</taxon>
        <taxon>Dikarya</taxon>
        <taxon>Basidiomycota</taxon>
        <taxon>Pucciniomycotina</taxon>
        <taxon>Pucciniomycetes</taxon>
        <taxon>Pucciniales</taxon>
        <taxon>Pucciniaceae</taxon>
        <taxon>Puccinia</taxon>
    </lineage>
</organism>
<dbReference type="VEuPathDB" id="FungiDB:VP01_1951g2"/>
<reference evidence="3 4" key="1">
    <citation type="submission" date="2015-08" db="EMBL/GenBank/DDBJ databases">
        <title>Next Generation Sequencing and Analysis of the Genome of Puccinia sorghi L Schw, the Causal Agent of Maize Common Rust.</title>
        <authorList>
            <person name="Rochi L."/>
            <person name="Burguener G."/>
            <person name="Darino M."/>
            <person name="Turjanski A."/>
            <person name="Kreff E."/>
            <person name="Dieguez M.J."/>
            <person name="Sacco F."/>
        </authorList>
    </citation>
    <scope>NUCLEOTIDE SEQUENCE [LARGE SCALE GENOMIC DNA]</scope>
    <source>
        <strain evidence="3 4">RO10H11247</strain>
    </source>
</reference>
<keyword evidence="1" id="KW-1133">Transmembrane helix</keyword>
<dbReference type="PANTHER" id="PTHR33339:SF1">
    <property type="entry name" value="LYSM DOMAIN-CONTAINING PROTEIN"/>
    <property type="match status" value="1"/>
</dbReference>
<feature type="transmembrane region" description="Helical" evidence="1">
    <location>
        <begin position="54"/>
        <end position="79"/>
    </location>
</feature>
<dbReference type="OrthoDB" id="2501761at2759"/>
<keyword evidence="1" id="KW-0812">Transmembrane</keyword>
<feature type="domain" description="DUF7872" evidence="2">
    <location>
        <begin position="83"/>
        <end position="173"/>
    </location>
</feature>
<feature type="domain" description="DUF7872" evidence="2">
    <location>
        <begin position="222"/>
        <end position="319"/>
    </location>
</feature>
<keyword evidence="4" id="KW-1185">Reference proteome</keyword>
<evidence type="ECO:0000259" key="2">
    <source>
        <dbReference type="Pfam" id="PF25278"/>
    </source>
</evidence>
<sequence length="319" mass="36028">MPGQRCHSDGSNSLFPECQTACAGLISTWISSFPSSLFKAIGPLSDSIWYSWGALSWIGIVMISYQISAIGWLETLVLVKEGESRFKRSSSISWMLGEAQNAAQEIISNITQEVLKAGVSTDKGLASLNRDGIFLSGTPVTDRQTLQKEYQKILMLKTLVKIWRDQNVFIARGAVTDSKLPHDRTHAHKKEITELLRILPGFHIVEKMPCTLFYDQIVGQVAGNGFDQRIYGGFKVERKYGFTIEYLTTNSWECQKKYAAFDFEPRLHQNMTDIRNWRRLEDCIVNLPVCDCTRPDMKEALQKGFSITKACREVSGLPI</sequence>
<dbReference type="Proteomes" id="UP000037035">
    <property type="component" value="Unassembled WGS sequence"/>
</dbReference>
<dbReference type="AlphaFoldDB" id="A0A0L6VC18"/>
<evidence type="ECO:0000256" key="1">
    <source>
        <dbReference type="SAM" id="Phobius"/>
    </source>
</evidence>